<accession>A0A418X4X2</accession>
<comment type="caution">
    <text evidence="2">The sequence shown here is derived from an EMBL/GenBank/DDBJ whole genome shotgun (WGS) entry which is preliminary data.</text>
</comment>
<name>A0A418X4X2_9BURK</name>
<evidence type="ECO:0000313" key="2">
    <source>
        <dbReference type="EMBL" id="RJG07466.1"/>
    </source>
</evidence>
<gene>
    <name evidence="2" type="ORF">D3870_17005</name>
</gene>
<dbReference type="EMBL" id="QYUN01000002">
    <property type="protein sequence ID" value="RJG07466.1"/>
    <property type="molecule type" value="Genomic_DNA"/>
</dbReference>
<feature type="compositionally biased region" description="Low complexity" evidence="1">
    <location>
        <begin position="64"/>
        <end position="76"/>
    </location>
</feature>
<dbReference type="AlphaFoldDB" id="A0A418X4X2"/>
<feature type="region of interest" description="Disordered" evidence="1">
    <location>
        <begin position="64"/>
        <end position="84"/>
    </location>
</feature>
<organism evidence="2 3">
    <name type="scientific">Noviherbaspirillum cavernae</name>
    <dbReference type="NCBI Taxonomy" id="2320862"/>
    <lineage>
        <taxon>Bacteria</taxon>
        <taxon>Pseudomonadati</taxon>
        <taxon>Pseudomonadota</taxon>
        <taxon>Betaproteobacteria</taxon>
        <taxon>Burkholderiales</taxon>
        <taxon>Oxalobacteraceae</taxon>
        <taxon>Noviherbaspirillum</taxon>
    </lineage>
</organism>
<proteinExistence type="predicted"/>
<sequence>MLSGTEWLFGCPGNGIAVFSCSWLRVDGLAWVGLFESPLFGAPEASGLICASDGGIALGGAATDGGAAAEPESAAAGLGGSLAF</sequence>
<reference evidence="2 3" key="1">
    <citation type="submission" date="2018-09" db="EMBL/GenBank/DDBJ databases">
        <authorList>
            <person name="Zhu H."/>
        </authorList>
    </citation>
    <scope>NUCLEOTIDE SEQUENCE [LARGE SCALE GENOMIC DNA]</scope>
    <source>
        <strain evidence="2 3">K2R10-39</strain>
    </source>
</reference>
<evidence type="ECO:0000313" key="3">
    <source>
        <dbReference type="Proteomes" id="UP000285190"/>
    </source>
</evidence>
<protein>
    <submittedName>
        <fullName evidence="2">Uncharacterized protein</fullName>
    </submittedName>
</protein>
<keyword evidence="3" id="KW-1185">Reference proteome</keyword>
<dbReference type="Proteomes" id="UP000285190">
    <property type="component" value="Unassembled WGS sequence"/>
</dbReference>
<evidence type="ECO:0000256" key="1">
    <source>
        <dbReference type="SAM" id="MobiDB-lite"/>
    </source>
</evidence>